<feature type="region of interest" description="Disordered" evidence="1">
    <location>
        <begin position="306"/>
        <end position="348"/>
    </location>
</feature>
<feature type="compositionally biased region" description="Polar residues" evidence="1">
    <location>
        <begin position="16"/>
        <end position="26"/>
    </location>
</feature>
<evidence type="ECO:0000256" key="1">
    <source>
        <dbReference type="SAM" id="MobiDB-lite"/>
    </source>
</evidence>
<dbReference type="AlphaFoldDB" id="A0A8E5HPM0"/>
<feature type="region of interest" description="Disordered" evidence="1">
    <location>
        <begin position="16"/>
        <end position="46"/>
    </location>
</feature>
<accession>A0A8E5HPM0</accession>
<evidence type="ECO:0000313" key="3">
    <source>
        <dbReference type="Proteomes" id="UP000027002"/>
    </source>
</evidence>
<name>A0A8E5HPM0_USTVR</name>
<dbReference type="OrthoDB" id="3485856at2759"/>
<reference evidence="2" key="1">
    <citation type="submission" date="2020-03" db="EMBL/GenBank/DDBJ databases">
        <title>A mixture of massive structural variations and highly conserved coding sequences in Ustilaginoidea virens genome.</title>
        <authorList>
            <person name="Zhang K."/>
            <person name="Zhao Z."/>
            <person name="Zhang Z."/>
            <person name="Li Y."/>
            <person name="Hsiang T."/>
            <person name="Sun W."/>
        </authorList>
    </citation>
    <scope>NUCLEOTIDE SEQUENCE</scope>
    <source>
        <strain evidence="2">UV-8b</strain>
    </source>
</reference>
<keyword evidence="3" id="KW-1185">Reference proteome</keyword>
<feature type="compositionally biased region" description="Acidic residues" evidence="1">
    <location>
        <begin position="325"/>
        <end position="335"/>
    </location>
</feature>
<organism evidence="2 3">
    <name type="scientific">Ustilaginoidea virens</name>
    <name type="common">Rice false smut fungus</name>
    <name type="synonym">Villosiclava virens</name>
    <dbReference type="NCBI Taxonomy" id="1159556"/>
    <lineage>
        <taxon>Eukaryota</taxon>
        <taxon>Fungi</taxon>
        <taxon>Dikarya</taxon>
        <taxon>Ascomycota</taxon>
        <taxon>Pezizomycotina</taxon>
        <taxon>Sordariomycetes</taxon>
        <taxon>Hypocreomycetidae</taxon>
        <taxon>Hypocreales</taxon>
        <taxon>Clavicipitaceae</taxon>
        <taxon>Ustilaginoidea</taxon>
    </lineage>
</organism>
<dbReference type="RefSeq" id="XP_042996746.1">
    <property type="nucleotide sequence ID" value="XM_043140812.1"/>
</dbReference>
<proteinExistence type="predicted"/>
<dbReference type="EMBL" id="CP072754">
    <property type="protein sequence ID" value="QUC19073.1"/>
    <property type="molecule type" value="Genomic_DNA"/>
</dbReference>
<dbReference type="Proteomes" id="UP000027002">
    <property type="component" value="Chromosome 2"/>
</dbReference>
<dbReference type="GeneID" id="66064092"/>
<sequence>MDSDYADADRMSNKFNVANSMLNRTPPNEYLPPSPPRTNERKQPKEITSVEELRQRYWSDWKNSKVDDPKEVYQIPISKHLDPLQHLEEFERIFRRFDCYPRYIRVRMPSAIHELVIRALESEYALQQSQLGGEWLNILSCGSTTLFLDSGRESRDPDIQFRRQSEIYPRVIIEAAFTQTKKSLENLAYDYILKSDGQIGRVYGILLKPLGKPSAVIEWRARVTPSDDPDYDEDVRVEKSFYKKFRAEDGSLVNPDERLFIELDEFGIEGEDVKQSVLSIPFRSLYNALVRAEGMRFRREMYAETRPPAKRRRIERTPSPVEELSSAEEDADEVKDLDFVPSSDESSE</sequence>
<evidence type="ECO:0000313" key="2">
    <source>
        <dbReference type="EMBL" id="QUC19073.1"/>
    </source>
</evidence>
<dbReference type="KEGG" id="uvi:66064092"/>
<protein>
    <submittedName>
        <fullName evidence="2">Uncharacterized protein</fullName>
    </submittedName>
</protein>
<gene>
    <name evidence="2" type="ORF">UV8b_03314</name>
</gene>